<dbReference type="Gene3D" id="1.20.1740.10">
    <property type="entry name" value="Amino acid/polyamine transporter I"/>
    <property type="match status" value="1"/>
</dbReference>
<sequence length="439" mass="47261">MNNLNRDLSLWGAASIGIGAIIGTGIFVLIGVASGLAGPAVVFSFIIAGLTALLTGLSSAELSSFITEEGGGYIYAHKAFGKLMGFVIGWVKSFDYIIGSSAVSIGFASYLTYFLNIAPLQSIIIAVATVWPIVLTILNLKGIKETSKANTALVILKVSALIVFILVGTYYIMNHFNISNYQPFFPNGIEGVFSGAAIIFFAFIGFNTITIVSEEVKNPKKNIPKAVLLSFSVSLFLYIGVALVAIGLLNWKILGLSSAPLEAALSIATNNFFIQKFISISALFATTSVILSSIIGVSRILFSMARKNLIPNVLSKISKNGTPFYSLILCGSAIPLIVIFSTGNLKELASIFNLGTLLTFAFINLSLLQLRRTSPNVKRGFKVPFFPITPVAGVISCIFLSSYLSPRAFLYGGIWILFGLLIYYLNKKNNTKNNKPQTM</sequence>
<dbReference type="GO" id="GO:0022857">
    <property type="term" value="F:transmembrane transporter activity"/>
    <property type="evidence" value="ECO:0007669"/>
    <property type="project" value="InterPro"/>
</dbReference>
<dbReference type="RefSeq" id="WP_221062015.1">
    <property type="nucleotide sequence ID" value="NZ_AP019779.1"/>
</dbReference>
<dbReference type="PANTHER" id="PTHR42770">
    <property type="entry name" value="AMINO ACID TRANSPORTER-RELATED"/>
    <property type="match status" value="1"/>
</dbReference>
<dbReference type="Proteomes" id="UP000658733">
    <property type="component" value="Unassembled WGS sequence"/>
</dbReference>
<comment type="subcellular location">
    <subcellularLocation>
        <location evidence="1">Cell membrane</location>
        <topology evidence="1">Multi-pass membrane protein</topology>
    </subcellularLocation>
</comment>
<evidence type="ECO:0000256" key="5">
    <source>
        <dbReference type="ARBA" id="ARBA00023136"/>
    </source>
</evidence>
<organism evidence="6 7">
    <name type="scientific">Methanobrevibacter arboriphilus</name>
    <dbReference type="NCBI Taxonomy" id="39441"/>
    <lineage>
        <taxon>Archaea</taxon>
        <taxon>Methanobacteriati</taxon>
        <taxon>Methanobacteriota</taxon>
        <taxon>Methanomada group</taxon>
        <taxon>Methanobacteria</taxon>
        <taxon>Methanobacteriales</taxon>
        <taxon>Methanobacteriaceae</taxon>
        <taxon>Methanobrevibacter</taxon>
    </lineage>
</organism>
<keyword evidence="3" id="KW-0812">Transmembrane</keyword>
<keyword evidence="4" id="KW-1133">Transmembrane helix</keyword>
<evidence type="ECO:0000313" key="7">
    <source>
        <dbReference type="Proteomes" id="UP000658733"/>
    </source>
</evidence>
<keyword evidence="2" id="KW-1003">Cell membrane</keyword>
<dbReference type="PIRSF" id="PIRSF006060">
    <property type="entry name" value="AA_transporter"/>
    <property type="match status" value="1"/>
</dbReference>
<evidence type="ECO:0000256" key="3">
    <source>
        <dbReference type="ARBA" id="ARBA00022692"/>
    </source>
</evidence>
<dbReference type="GeneID" id="66133182"/>
<evidence type="ECO:0000256" key="2">
    <source>
        <dbReference type="ARBA" id="ARBA00022475"/>
    </source>
</evidence>
<evidence type="ECO:0000313" key="6">
    <source>
        <dbReference type="EMBL" id="MBF4467994.1"/>
    </source>
</evidence>
<dbReference type="EMBL" id="JADIIN010000012">
    <property type="protein sequence ID" value="MBF4467994.1"/>
    <property type="molecule type" value="Genomic_DNA"/>
</dbReference>
<name>A0A843ABE9_METAZ</name>
<keyword evidence="5" id="KW-0472">Membrane</keyword>
<dbReference type="Pfam" id="PF13520">
    <property type="entry name" value="AA_permease_2"/>
    <property type="match status" value="1"/>
</dbReference>
<gene>
    <name evidence="6" type="ORF">ISP01_01180</name>
</gene>
<dbReference type="InterPro" id="IPR050367">
    <property type="entry name" value="APC_superfamily"/>
</dbReference>
<dbReference type="PANTHER" id="PTHR42770:SF11">
    <property type="entry name" value="INNER MEMBRANE TRANSPORT PROTEIN YBAT"/>
    <property type="match status" value="1"/>
</dbReference>
<dbReference type="AlphaFoldDB" id="A0A843ABE9"/>
<comment type="caution">
    <text evidence="6">The sequence shown here is derived from an EMBL/GenBank/DDBJ whole genome shotgun (WGS) entry which is preliminary data.</text>
</comment>
<protein>
    <submittedName>
        <fullName evidence="6">Amino acid permease</fullName>
    </submittedName>
</protein>
<evidence type="ECO:0000256" key="4">
    <source>
        <dbReference type="ARBA" id="ARBA00022989"/>
    </source>
</evidence>
<dbReference type="GO" id="GO:0005886">
    <property type="term" value="C:plasma membrane"/>
    <property type="evidence" value="ECO:0007669"/>
    <property type="project" value="UniProtKB-SubCell"/>
</dbReference>
<accession>A0A843ABE9</accession>
<proteinExistence type="predicted"/>
<dbReference type="InterPro" id="IPR002293">
    <property type="entry name" value="AA/rel_permease1"/>
</dbReference>
<evidence type="ECO:0000256" key="1">
    <source>
        <dbReference type="ARBA" id="ARBA00004651"/>
    </source>
</evidence>
<reference evidence="6" key="1">
    <citation type="submission" date="2020-10" db="EMBL/GenBank/DDBJ databases">
        <title>Dehalococcoides mccartyi of a TCE/Cr reducing biochatode.</title>
        <authorList>
            <person name="Matturro B."/>
        </authorList>
    </citation>
    <scope>NUCLEOTIDE SEQUENCE</scope>
    <source>
        <strain evidence="6">Bin4</strain>
    </source>
</reference>